<keyword evidence="2" id="KW-1185">Reference proteome</keyword>
<evidence type="ECO:0000313" key="2">
    <source>
        <dbReference type="Proteomes" id="UP000030341"/>
    </source>
</evidence>
<proteinExistence type="predicted"/>
<dbReference type="EMBL" id="CP009888">
    <property type="protein sequence ID" value="AIY64708.1"/>
    <property type="molecule type" value="Genomic_DNA"/>
</dbReference>
<dbReference type="Proteomes" id="UP000030341">
    <property type="component" value="Chromosome 1"/>
</dbReference>
<accession>A0A0A7EDV3</accession>
<dbReference type="KEGG" id="pseo:OM33_05785"/>
<sequence>MGEYSKAKNFISIVKKFYSWISKYNDTGYFLGISRDPVISIVSQRFRLQFKIGIRPFFDTGFLTLIYAN</sequence>
<dbReference type="STRING" id="1348114.OM33_05785"/>
<evidence type="ECO:0000313" key="1">
    <source>
        <dbReference type="EMBL" id="AIY64708.1"/>
    </source>
</evidence>
<dbReference type="AlphaFoldDB" id="A0A0A7EDV3"/>
<name>A0A0A7EDV3_9GAMM</name>
<reference evidence="1 2" key="1">
    <citation type="submission" date="2014-11" db="EMBL/GenBank/DDBJ databases">
        <title>Complete Genome Sequence of Pseudoalteromonas sp. Strain OCN003 Isolated from Kaneohe Bay, Oahu, Hawaii.</title>
        <authorList>
            <person name="Beurmann S."/>
            <person name="Videau P."/>
            <person name="Ushijima B."/>
            <person name="Smith A.M."/>
            <person name="Aeby G.S."/>
            <person name="Callahan S.M."/>
            <person name="Belcaid M."/>
        </authorList>
    </citation>
    <scope>NUCLEOTIDE SEQUENCE [LARGE SCALE GENOMIC DNA]</scope>
    <source>
        <strain evidence="1 2">OCN003</strain>
    </source>
</reference>
<protein>
    <submittedName>
        <fullName evidence="1">Uncharacterized protein</fullName>
    </submittedName>
</protein>
<organism evidence="1 2">
    <name type="scientific">Pseudoalteromonas piratica</name>
    <dbReference type="NCBI Taxonomy" id="1348114"/>
    <lineage>
        <taxon>Bacteria</taxon>
        <taxon>Pseudomonadati</taxon>
        <taxon>Pseudomonadota</taxon>
        <taxon>Gammaproteobacteria</taxon>
        <taxon>Alteromonadales</taxon>
        <taxon>Pseudoalteromonadaceae</taxon>
        <taxon>Pseudoalteromonas</taxon>
    </lineage>
</organism>
<dbReference type="HOGENOM" id="CLU_2772867_0_0_6"/>
<gene>
    <name evidence="1" type="ORF">OM33_05785</name>
</gene>